<dbReference type="InterPro" id="IPR044036">
    <property type="entry name" value="DUF5752"/>
</dbReference>
<dbReference type="STRING" id="112901.SAMN04488500_12119"/>
<proteinExistence type="predicted"/>
<dbReference type="Gene3D" id="3.30.1490.20">
    <property type="entry name" value="ATP-grasp fold, A domain"/>
    <property type="match status" value="1"/>
</dbReference>
<protein>
    <submittedName>
        <fullName evidence="2">Pyruvate phosphate dikinase, PEP/pyruvate binding domain</fullName>
    </submittedName>
</protein>
<feature type="domain" description="Pyruvate phosphate dikinase AMP/ATP-binding" evidence="1">
    <location>
        <begin position="430"/>
        <end position="811"/>
    </location>
</feature>
<dbReference type="Proteomes" id="UP000192738">
    <property type="component" value="Unassembled WGS sequence"/>
</dbReference>
<evidence type="ECO:0000313" key="2">
    <source>
        <dbReference type="EMBL" id="SMD05202.1"/>
    </source>
</evidence>
<dbReference type="SUPFAM" id="SSF52172">
    <property type="entry name" value="CheY-like"/>
    <property type="match status" value="1"/>
</dbReference>
<dbReference type="GO" id="GO:0005524">
    <property type="term" value="F:ATP binding"/>
    <property type="evidence" value="ECO:0007669"/>
    <property type="project" value="InterPro"/>
</dbReference>
<keyword evidence="2" id="KW-0418">Kinase</keyword>
<keyword evidence="2" id="KW-0670">Pyruvate</keyword>
<evidence type="ECO:0000313" key="3">
    <source>
        <dbReference type="Proteomes" id="UP000192738"/>
    </source>
</evidence>
<organism evidence="2 3">
    <name type="scientific">Sporomusa malonica</name>
    <dbReference type="NCBI Taxonomy" id="112901"/>
    <lineage>
        <taxon>Bacteria</taxon>
        <taxon>Bacillati</taxon>
        <taxon>Bacillota</taxon>
        <taxon>Negativicutes</taxon>
        <taxon>Selenomonadales</taxon>
        <taxon>Sporomusaceae</taxon>
        <taxon>Sporomusa</taxon>
    </lineage>
</organism>
<dbReference type="RefSeq" id="WP_084577588.1">
    <property type="nucleotide sequence ID" value="NZ_CP155572.1"/>
</dbReference>
<dbReference type="AlphaFoldDB" id="A0A1W2E720"/>
<evidence type="ECO:0000259" key="1">
    <source>
        <dbReference type="Pfam" id="PF01326"/>
    </source>
</evidence>
<dbReference type="OrthoDB" id="9812167at2"/>
<name>A0A1W2E720_9FIRM</name>
<sequence>MKRFVDLKTRFSGVHDLMKFRVTEILLVSTSYDGFVLEEDGQLSEQIYNQFADLSIPIIPRIHRVSCLEEALEALATRTFHLIITMSRISDMTSFEFEQSLKDAYPSIPIVMLSYDRLTASMIAQIRKNTCINRVFYWSGDSKILLAIIKYIEDQRNVEADSKQGVQAILLVDDSPIYYSQILPIIYTEILTQTRCLVSHAMNTSHGLLRVRLRPKILLAETFEEAMSIITQYRHNLLGVISDVKFPKDGEMTSAAGIELAKRVREMITDFPFLLQSEDIDNADKAKEINVHFLDKNSPNLLHDLRTFILENYGFGSFVFRHPDGRIIAEASDITDLERIIRDLPDESLYYHAANNHFSRWFRARTEFEVAEKLRYIDALEFSKIADIRSYILEVLKAYFQRYQSGIILDFEGLSKKDIENAFIKLGRGSLGGKARGLAFINSLITKAHLADKYEDIIVKVPRSFVICSEVFEKFIENNNLYEFTANTSDEELIARKFMEAELSADIQKNLYVLIQYVKGPLAIRSSSILEDSRVLPFAGIYKTYVVPNSHNDPVIRHKQLSDAVKLVFASVFYASPRQYAKNADIRIEEEKMAVLIQELVGECYENIYYPVISGVAQSYNFYPYYPMKPEEGTVSLALGLGKTIVEGEQVYRFSPAHPKMNPLYSGPKDYLENSQNNFYAINLEASSGLRLCADDNCNYEKLSISRAERDGTLEYIGSTYSSENDCIYDNINLKGPKVVTFSPILKYNRLPLTNIIKDLLRLGKQSFGADVEIEFAVNIPKDKNKPKEFYFLQIRPMVVGREALQVKMDDSREILCSAQRTIGNGFFQDIYDVIFVDPERFELKDSVQIAREVGELNSVLFKEGRRCILIGFGRAGTSDRWLGIPLTWAQMSQAQIIVEVDTKDLHPEPSLGSHFFHNLTATNMGYFHIQYNNEPEDRIDWSWLLEQPILKQTEHVRLIRRDEPFLVKVDGRSFKGSIYK</sequence>
<dbReference type="Gene3D" id="3.40.50.2300">
    <property type="match status" value="1"/>
</dbReference>
<keyword evidence="2" id="KW-0808">Transferase</keyword>
<dbReference type="InterPro" id="IPR002192">
    <property type="entry name" value="PPDK_AMP/ATP-bd"/>
</dbReference>
<dbReference type="EMBL" id="FWXI01000021">
    <property type="protein sequence ID" value="SMD05202.1"/>
    <property type="molecule type" value="Genomic_DNA"/>
</dbReference>
<accession>A0A1W2E720</accession>
<gene>
    <name evidence="2" type="ORF">SAMN04488500_12119</name>
</gene>
<dbReference type="Pfam" id="PF01326">
    <property type="entry name" value="PPDK_N"/>
    <property type="match status" value="1"/>
</dbReference>
<dbReference type="Pfam" id="PF19027">
    <property type="entry name" value="DUF5752"/>
    <property type="match status" value="1"/>
</dbReference>
<dbReference type="InterPro" id="IPR013815">
    <property type="entry name" value="ATP_grasp_subdomain_1"/>
</dbReference>
<dbReference type="GO" id="GO:0016301">
    <property type="term" value="F:kinase activity"/>
    <property type="evidence" value="ECO:0007669"/>
    <property type="project" value="UniProtKB-KW"/>
</dbReference>
<keyword evidence="3" id="KW-1185">Reference proteome</keyword>
<dbReference type="InterPro" id="IPR011006">
    <property type="entry name" value="CheY-like_superfamily"/>
</dbReference>
<dbReference type="SUPFAM" id="SSF56059">
    <property type="entry name" value="Glutathione synthetase ATP-binding domain-like"/>
    <property type="match status" value="1"/>
</dbReference>
<reference evidence="2 3" key="1">
    <citation type="submission" date="2017-04" db="EMBL/GenBank/DDBJ databases">
        <authorList>
            <person name="Afonso C.L."/>
            <person name="Miller P.J."/>
            <person name="Scott M.A."/>
            <person name="Spackman E."/>
            <person name="Goraichik I."/>
            <person name="Dimitrov K.M."/>
            <person name="Suarez D.L."/>
            <person name="Swayne D.E."/>
        </authorList>
    </citation>
    <scope>NUCLEOTIDE SEQUENCE [LARGE SCALE GENOMIC DNA]</scope>
    <source>
        <strain evidence="2 3">DSM 5090</strain>
    </source>
</reference>